<keyword evidence="2 8" id="KW-0673">Quorum sensing</keyword>
<feature type="transmembrane region" description="Helical" evidence="8">
    <location>
        <begin position="153"/>
        <end position="170"/>
    </location>
</feature>
<comment type="caution">
    <text evidence="9">The sequence shown here is derived from an EMBL/GenBank/DDBJ whole genome shotgun (WGS) entry which is preliminary data.</text>
</comment>
<keyword evidence="7 8" id="KW-0472">Membrane</keyword>
<dbReference type="GO" id="GO:0008233">
    <property type="term" value="F:peptidase activity"/>
    <property type="evidence" value="ECO:0007669"/>
    <property type="project" value="UniProtKB-UniRule"/>
</dbReference>
<comment type="subcellular location">
    <subcellularLocation>
        <location evidence="8">Cell membrane</location>
        <topology evidence="8">Multi-pass membrane protein</topology>
    </subcellularLocation>
</comment>
<evidence type="ECO:0000256" key="2">
    <source>
        <dbReference type="ARBA" id="ARBA00022654"/>
    </source>
</evidence>
<sequence length="212" mass="24090">MESGAERHMNVMERLAEIIILRINKVTNKEGLELQKMKLGMEILLINISKFLIVFFVAFKTNLIIEAFIIMIVFAALRSNAFGIHSKSSIVCTITTLLLFVGGGYLSHIFLLSRYIVFLIFMIINVLLYQYAPADTEYHPLLGQAFRKSLRKKAVIIGVTLMVIALIVPSETIRNLITLASCAEVVSILPITYKVLNRRYRNYEGYEKAIIN</sequence>
<feature type="transmembrane region" description="Helical" evidence="8">
    <location>
        <begin position="112"/>
        <end position="132"/>
    </location>
</feature>
<feature type="transmembrane region" description="Helical" evidence="8">
    <location>
        <begin position="51"/>
        <end position="77"/>
    </location>
</feature>
<evidence type="ECO:0000256" key="1">
    <source>
        <dbReference type="ARBA" id="ARBA00022475"/>
    </source>
</evidence>
<organism evidence="9 10">
    <name type="scientific">Clostridium paridis</name>
    <dbReference type="NCBI Taxonomy" id="2803863"/>
    <lineage>
        <taxon>Bacteria</taxon>
        <taxon>Bacillati</taxon>
        <taxon>Bacillota</taxon>
        <taxon>Clostridia</taxon>
        <taxon>Eubacteriales</taxon>
        <taxon>Clostridiaceae</taxon>
        <taxon>Clostridium</taxon>
    </lineage>
</organism>
<evidence type="ECO:0000256" key="4">
    <source>
        <dbReference type="ARBA" id="ARBA00022692"/>
    </source>
</evidence>
<dbReference type="GO" id="GO:0005886">
    <property type="term" value="C:plasma membrane"/>
    <property type="evidence" value="ECO:0007669"/>
    <property type="project" value="UniProtKB-SubCell"/>
</dbReference>
<evidence type="ECO:0000313" key="10">
    <source>
        <dbReference type="Proteomes" id="UP000623681"/>
    </source>
</evidence>
<accession>A0A937FBU0</accession>
<keyword evidence="5 8" id="KW-0378">Hydrolase</keyword>
<dbReference type="SMART" id="SM00793">
    <property type="entry name" value="AgrB"/>
    <property type="match status" value="1"/>
</dbReference>
<protein>
    <recommendedName>
        <fullName evidence="8">Putative AgrB-like protein</fullName>
        <ecNumber evidence="8">3.4.-.-</ecNumber>
    </recommendedName>
</protein>
<name>A0A937FBU0_9CLOT</name>
<proteinExistence type="inferred from homology"/>
<comment type="function">
    <text evidence="8">May be involved in the proteolytic processing of a quorum sensing system signal molecule precursor.</text>
</comment>
<comment type="similarity">
    <text evidence="8">Belongs to the AgrB family.</text>
</comment>
<dbReference type="GO" id="GO:0006508">
    <property type="term" value="P:proteolysis"/>
    <property type="evidence" value="ECO:0007669"/>
    <property type="project" value="UniProtKB-KW"/>
</dbReference>
<dbReference type="InterPro" id="IPR006741">
    <property type="entry name" value="AgrB"/>
</dbReference>
<dbReference type="RefSeq" id="WP_202765600.1">
    <property type="nucleotide sequence ID" value="NZ_JAESWA010000001.1"/>
</dbReference>
<dbReference type="Pfam" id="PF04647">
    <property type="entry name" value="AgrB"/>
    <property type="match status" value="1"/>
</dbReference>
<dbReference type="HAMAP" id="MF_00784">
    <property type="entry name" value="AgrB"/>
    <property type="match status" value="1"/>
</dbReference>
<keyword evidence="6 8" id="KW-1133">Transmembrane helix</keyword>
<evidence type="ECO:0000256" key="7">
    <source>
        <dbReference type="ARBA" id="ARBA00023136"/>
    </source>
</evidence>
<evidence type="ECO:0000313" key="9">
    <source>
        <dbReference type="EMBL" id="MBL4930214.1"/>
    </source>
</evidence>
<dbReference type="EC" id="3.4.-.-" evidence="8"/>
<feature type="transmembrane region" description="Helical" evidence="8">
    <location>
        <begin position="89"/>
        <end position="106"/>
    </location>
</feature>
<keyword evidence="1 8" id="KW-1003">Cell membrane</keyword>
<reference evidence="9" key="1">
    <citation type="submission" date="2021-01" db="EMBL/GenBank/DDBJ databases">
        <title>Genome public.</title>
        <authorList>
            <person name="Liu C."/>
            <person name="Sun Q."/>
        </authorList>
    </citation>
    <scope>NUCLEOTIDE SEQUENCE</scope>
    <source>
        <strain evidence="9">YIM B02565</strain>
    </source>
</reference>
<dbReference type="EMBL" id="JAESWA010000001">
    <property type="protein sequence ID" value="MBL4930214.1"/>
    <property type="molecule type" value="Genomic_DNA"/>
</dbReference>
<evidence type="ECO:0000256" key="5">
    <source>
        <dbReference type="ARBA" id="ARBA00022801"/>
    </source>
</evidence>
<keyword evidence="3 8" id="KW-0645">Protease</keyword>
<keyword evidence="4 8" id="KW-0812">Transmembrane</keyword>
<gene>
    <name evidence="9" type="ORF">JK634_00105</name>
</gene>
<dbReference type="Proteomes" id="UP000623681">
    <property type="component" value="Unassembled WGS sequence"/>
</dbReference>
<dbReference type="GO" id="GO:0009372">
    <property type="term" value="P:quorum sensing"/>
    <property type="evidence" value="ECO:0007669"/>
    <property type="project" value="UniProtKB-UniRule"/>
</dbReference>
<dbReference type="AlphaFoldDB" id="A0A937FBU0"/>
<evidence type="ECO:0000256" key="8">
    <source>
        <dbReference type="HAMAP-Rule" id="MF_00784"/>
    </source>
</evidence>
<evidence type="ECO:0000256" key="6">
    <source>
        <dbReference type="ARBA" id="ARBA00022989"/>
    </source>
</evidence>
<keyword evidence="10" id="KW-1185">Reference proteome</keyword>
<evidence type="ECO:0000256" key="3">
    <source>
        <dbReference type="ARBA" id="ARBA00022670"/>
    </source>
</evidence>